<feature type="domain" description="Carrier" evidence="5">
    <location>
        <begin position="3730"/>
        <end position="3805"/>
    </location>
</feature>
<dbReference type="PROSITE" id="PS00012">
    <property type="entry name" value="PHOSPHOPANTETHEINE"/>
    <property type="match status" value="2"/>
</dbReference>
<dbReference type="Pfam" id="PF00668">
    <property type="entry name" value="Condensation"/>
    <property type="match status" value="5"/>
</dbReference>
<evidence type="ECO:0000313" key="6">
    <source>
        <dbReference type="EMBL" id="MBE4753067.1"/>
    </source>
</evidence>
<dbReference type="Gene3D" id="1.10.1200.10">
    <property type="entry name" value="ACP-like"/>
    <property type="match status" value="6"/>
</dbReference>
<feature type="compositionally biased region" description="Basic and acidic residues" evidence="4">
    <location>
        <begin position="524"/>
        <end position="544"/>
    </location>
</feature>
<dbReference type="Gene3D" id="3.30.559.30">
    <property type="entry name" value="Nonribosomal peptide synthetase, condensation domain"/>
    <property type="match status" value="5"/>
</dbReference>
<feature type="domain" description="Carrier" evidence="5">
    <location>
        <begin position="2672"/>
        <end position="2747"/>
    </location>
</feature>
<gene>
    <name evidence="6" type="ORF">G4177_33445</name>
</gene>
<feature type="domain" description="Carrier" evidence="5">
    <location>
        <begin position="544"/>
        <end position="619"/>
    </location>
</feature>
<dbReference type="SUPFAM" id="SSF47336">
    <property type="entry name" value="ACP-like"/>
    <property type="match status" value="6"/>
</dbReference>
<dbReference type="NCBIfam" id="NF003417">
    <property type="entry name" value="PRK04813.1"/>
    <property type="match status" value="6"/>
</dbReference>
<proteinExistence type="predicted"/>
<evidence type="ECO:0000256" key="1">
    <source>
        <dbReference type="ARBA" id="ARBA00001957"/>
    </source>
</evidence>
<reference evidence="6 7" key="1">
    <citation type="submission" date="2020-02" db="EMBL/GenBank/DDBJ databases">
        <authorList>
            <person name="Babadi Z.K."/>
            <person name="Risdian C."/>
            <person name="Ebrahimipour G.H."/>
            <person name="Wink J."/>
        </authorList>
    </citation>
    <scope>NUCLEOTIDE SEQUENCE [LARGE SCALE GENOMIC DNA]</scope>
    <source>
        <strain evidence="6 7">ZKHCc1 1396</strain>
    </source>
</reference>
<feature type="domain" description="Carrier" evidence="5">
    <location>
        <begin position="5856"/>
        <end position="5931"/>
    </location>
</feature>
<dbReference type="InterPro" id="IPR025110">
    <property type="entry name" value="AMP-bd_C"/>
</dbReference>
<feature type="non-terminal residue" evidence="6">
    <location>
        <position position="1"/>
    </location>
</feature>
<dbReference type="NCBIfam" id="NF004282">
    <property type="entry name" value="PRK05691.1"/>
    <property type="match status" value="6"/>
</dbReference>
<evidence type="ECO:0000313" key="7">
    <source>
        <dbReference type="Proteomes" id="UP001516472"/>
    </source>
</evidence>
<dbReference type="InterPro" id="IPR000873">
    <property type="entry name" value="AMP-dep_synth/lig_dom"/>
</dbReference>
<accession>A0ABR9PZA0</accession>
<dbReference type="InterPro" id="IPR006162">
    <property type="entry name" value="Ppantetheine_attach_site"/>
</dbReference>
<dbReference type="InterPro" id="IPR020806">
    <property type="entry name" value="PKS_PP-bd"/>
</dbReference>
<dbReference type="Pfam" id="PF00975">
    <property type="entry name" value="Thioesterase"/>
    <property type="match status" value="1"/>
</dbReference>
<evidence type="ECO:0000256" key="4">
    <source>
        <dbReference type="SAM" id="MobiDB-lite"/>
    </source>
</evidence>
<dbReference type="InterPro" id="IPR010071">
    <property type="entry name" value="AA_adenyl_dom"/>
</dbReference>
<dbReference type="InterPro" id="IPR020845">
    <property type="entry name" value="AMP-binding_CS"/>
</dbReference>
<dbReference type="Gene3D" id="3.40.50.980">
    <property type="match status" value="12"/>
</dbReference>
<name>A0ABR9PZA0_9BACT</name>
<dbReference type="SUPFAM" id="SSF52777">
    <property type="entry name" value="CoA-dependent acyltransferases"/>
    <property type="match status" value="10"/>
</dbReference>
<comment type="caution">
    <text evidence="6">The sequence shown here is derived from an EMBL/GenBank/DDBJ whole genome shotgun (WGS) entry which is preliminary data.</text>
</comment>
<organism evidence="6 7">
    <name type="scientific">Corallococcus soli</name>
    <dbReference type="NCBI Taxonomy" id="2710757"/>
    <lineage>
        <taxon>Bacteria</taxon>
        <taxon>Pseudomonadati</taxon>
        <taxon>Myxococcota</taxon>
        <taxon>Myxococcia</taxon>
        <taxon>Myxococcales</taxon>
        <taxon>Cystobacterineae</taxon>
        <taxon>Myxococcaceae</taxon>
        <taxon>Corallococcus</taxon>
    </lineage>
</organism>
<dbReference type="Pfam" id="PF13193">
    <property type="entry name" value="AMP-binding_C"/>
    <property type="match status" value="6"/>
</dbReference>
<dbReference type="InterPro" id="IPR023213">
    <property type="entry name" value="CAT-like_dom_sf"/>
</dbReference>
<dbReference type="NCBIfam" id="TIGR01733">
    <property type="entry name" value="AA-adenyl-dom"/>
    <property type="match status" value="6"/>
</dbReference>
<dbReference type="InterPro" id="IPR009081">
    <property type="entry name" value="PP-bd_ACP"/>
</dbReference>
<dbReference type="Gene3D" id="3.30.300.30">
    <property type="match status" value="6"/>
</dbReference>
<feature type="domain" description="Carrier" evidence="5">
    <location>
        <begin position="4796"/>
        <end position="4871"/>
    </location>
</feature>
<dbReference type="InterPro" id="IPR029058">
    <property type="entry name" value="AB_hydrolase_fold"/>
</dbReference>
<keyword evidence="3" id="KW-0597">Phosphoprotein</keyword>
<dbReference type="PANTHER" id="PTHR45527:SF1">
    <property type="entry name" value="FATTY ACID SYNTHASE"/>
    <property type="match status" value="1"/>
</dbReference>
<dbReference type="SUPFAM" id="SSF53474">
    <property type="entry name" value="alpha/beta-Hydrolases"/>
    <property type="match status" value="1"/>
</dbReference>
<evidence type="ECO:0000256" key="2">
    <source>
        <dbReference type="ARBA" id="ARBA00022450"/>
    </source>
</evidence>
<dbReference type="InterPro" id="IPR001242">
    <property type="entry name" value="Condensation_dom"/>
</dbReference>
<dbReference type="Proteomes" id="UP001516472">
    <property type="component" value="Unassembled WGS sequence"/>
</dbReference>
<dbReference type="Gene3D" id="3.30.559.10">
    <property type="entry name" value="Chloramphenicol acetyltransferase-like domain"/>
    <property type="match status" value="5"/>
</dbReference>
<dbReference type="Gene3D" id="2.30.38.10">
    <property type="entry name" value="Luciferase, Domain 3"/>
    <property type="match status" value="6"/>
</dbReference>
<dbReference type="InterPro" id="IPR020802">
    <property type="entry name" value="TesA-like"/>
</dbReference>
<dbReference type="SMART" id="SM00823">
    <property type="entry name" value="PKS_PP"/>
    <property type="match status" value="6"/>
</dbReference>
<dbReference type="PROSITE" id="PS00455">
    <property type="entry name" value="AMP_BINDING"/>
    <property type="match status" value="6"/>
</dbReference>
<dbReference type="CDD" id="cd05930">
    <property type="entry name" value="A_NRPS"/>
    <property type="match status" value="4"/>
</dbReference>
<dbReference type="SUPFAM" id="SSF56801">
    <property type="entry name" value="Acetyl-CoA synthetase-like"/>
    <property type="match status" value="6"/>
</dbReference>
<comment type="cofactor">
    <cofactor evidence="1">
        <name>pantetheine 4'-phosphate</name>
        <dbReference type="ChEBI" id="CHEBI:47942"/>
    </cofactor>
</comment>
<feature type="region of interest" description="Disordered" evidence="4">
    <location>
        <begin position="524"/>
        <end position="545"/>
    </location>
</feature>
<dbReference type="CDD" id="cd19531">
    <property type="entry name" value="LCL_NRPS-like"/>
    <property type="match status" value="5"/>
</dbReference>
<dbReference type="InterPro" id="IPR036736">
    <property type="entry name" value="ACP-like_sf"/>
</dbReference>
<dbReference type="InterPro" id="IPR001031">
    <property type="entry name" value="Thioesterase"/>
</dbReference>
<evidence type="ECO:0000256" key="3">
    <source>
        <dbReference type="ARBA" id="ARBA00022553"/>
    </source>
</evidence>
<feature type="domain" description="Carrier" evidence="5">
    <location>
        <begin position="1603"/>
        <end position="1678"/>
    </location>
</feature>
<dbReference type="Gene3D" id="3.40.50.1820">
    <property type="entry name" value="alpha/beta hydrolase"/>
    <property type="match status" value="1"/>
</dbReference>
<dbReference type="InterPro" id="IPR045851">
    <property type="entry name" value="AMP-bd_C_sf"/>
</dbReference>
<protein>
    <submittedName>
        <fullName evidence="6">Amino acid adenylation domain-containing protein</fullName>
    </submittedName>
</protein>
<sequence>TAITQDADVSVWAHSLLETEERQQVLRHFAGTLAHERAATGTIHGRFAVQAAKTPGAMAVEHEGEGLTYAQVEARANQLARHLRTLGVGEESRVGVCVERSSEVMVALLGVLKAGAAYVPLDAMYPKERLAYMLEGTGASVVVTQAGLEGVLPESSGQRVRLDADAAVLAAHAEESLGETGSAEQLAYVLYTSGSTGRPKGVMVRHGAVLNLHEGLKRTVYQGLGAGSRVSLNAPLVFDASVQQWVQLLDGHCLCVVPEATRKDAEALVAWQRRNRVVALDCTPSLLRLLLAEGLLEGEGAPQWVVSGGEAIDEATWSELGESERTRSFNVYGPTECTVDATSIAVKAGTRPSLGGPLHNVRTYVLDAKGQPVPVGVPGELYLGGEGLARGYLGQPGLTAERFVPNGFSEEPGARLYRTGDKVRWGRDGTLEYLGRMDFQVKVRGFRIELGEVEAVLSAQAQVRDAVVVVREDAPGDKRLVAYVVATADAATLRSALKERLPEYMVPSAFVVLDALPLNASGKVDRNALPRPEAGAERTQDHVAPRNQTEQVLASIWEAVLGAKQVGIHDNFFELGGHSLLATQAMSRIRTAFNVELPLRALFEAPTVAGLALKVEAVSAASPGLSVPKLVASARTGAEPLSFAQQRLWLLDQLQPGSASYNLPATVRLTGALDIEALRRTFQELVRRHEALRTTFQVRDGQPVQHIDSTRDLAWDVVALDAVEASRREGEMRRRVELEARRPFDLSRDSLLRVTLLRLSEQDHVLVLVMHHIVSDGWSTGVLVREVGALYSAFSQGRPSPLPELPVQYADYAAWQRGWLKGEVLESQLSWWRAQLEGASHALELPTDRPRSAVQTFRGAHRSAQWSKGLGEQLTALARQEGATPFMVLLAAWQVLLARYSGQQDISVGTPIAGRNRTELEGLIGFFVNTLVIRSRLEGSPSFRQVLRQVKETTLGAYAHQEVPFEKLVEELRPERDLSRSPLFQVMFTLQNAESAAPQAPSSEGALSLRSLETLGDTAKFDLTLSMMEDPTGLFASLEFNTDLFDAATAERMLKHLGMLLEGLAKDADADVWDVSLLDAAERQQVLLRWNDTRVAFPDQGAVHERFAAQAARTPDALAVESAAGVRLTYGALEARSNRLARHLRALGVGPEVRVGLCVERSPEMVVGMLAVLKAGGAYVPLDPAHPRERLAYLLEDARMPVVLTQRSLREALPEGAANVLCLDSDWETLVAPEAGTPAPAAAGQLAYVIYTSGSTGRPKGVEVEHASLGNLVTWHQRAYGVTEEDRTTQLAGLAFDASVWEIWPTLTAGASLHLPPEEVRTAPAELVHWLTEQRITVAFLPTVLAEAVVAREWPEATTLRTLLTGGDRLHRVDVDGLPFQVVNHYGPTEGTVVSTSAVVRASTQAPPIGQPITNMRAYVLDARLRPVPVGVGGELYVAGAGVSRGYLRRPELTAERFLPDPFATVPGARLYRTGDRVRWLSEGMLEFLGRADDQVKVRGFRIEPGEIEQALSLHPAVRERVVVVQDDARGGKRLVAYVVGEGGATLETGALHAFLRDRLPEYMVPSAFVVLDALPLNTSGKVDRRALPAPETGLSRTGPRVAPSTPTEVLLASLWAQVLGVPQVGAEDSFFELGGHSLLATQAMSRIRSAFGVELPLRALFEAPTVSRLALKVDEAVRATHGTARSEIPALVPVARTGAEPLSFAQQRLWFLDQLQPGSAQYNLPAAIRLSGRLDVPALERTFAELVRRHEALRTTFQVRDGEPVQVITPKESGTLVIVDLSARAADAREAEVRRFVEAETARPFDLGQGPLFRSTLLTVSEQEHVLVLVMHHAVSDGWSMRVLVREVVALYTAFSEGRVSPLPELSVQYADYAAWQRGWLKGDVLEAQLSWWRQQLSGAPRAIELPTDRPRPAIQTVRGALESVRLPKSLEAAVSTLARQEGATSFMVLLAAWQVLLARYSGQQDVSVGTPIAGRNRTELEGLIGFFVNTLVLRTKLEDGASFRQVLAQVREMTLGAYAHQEVPFEKLVEELKPERDLSRSPLFQVMFTLQNSANGADESLPEGAGLALRPVESVGATAKFDLTLAMSETGQGFAASLEYNTDLYDAETAQRLLGHFGTLLDGLTRNADASVWELSLLETEERQQVLKHFAGTVSVEAHDALAHGAGTIHGRFAAQAAKTPEAMAVEHEGEGLTYAQVEVRANQLARHLRTLGVGEESRVGVCVERSSQMMVALLGVLKAGAAYVPLDAMYPKERLAYMLEGTGASVVVTQSSLEGVLPEFTGQRVRLDADAAVLAAHAEESLGETGSAEQLAYVLYTSGSTGRPKGVMVRHGAVLNLHEGLKRTVYQGLGAGSRVSLNAPLVFDASVQQWAQLLDGHCLCVVPEATRKDAEALVAWQRRNRVVALDCTPSLLRLLLAEGLLEGEGAPQWVVSGGEAIDEGMWAELGATERTRSFNVYGPTECTVDATSIAVKAGRRPSVGGPLHNVRTYVLDAKGQPVPVGVPGELYLGGEGLARGYLGQPGLTAERFVPDGFSEEPGARLYRTGDKVRWGRDGTLEYLGRMDFQVKVRGFRIELGEVESALGEQPQVRDAVVVVREDAPGDKRLVAYVVATADAATLRSALRERLPEYMVPSAFVVLDALPLNTSGKVDRNALPRPEAGEERSHEYVAPRTETEEVLARLWAPLLGVKQVGIQDSFFELGGHSLLATQAMSRIRTAFNVELPLRALFEAPTVAGLALKVDAARSAGHALSVPKLEAVARTGREPLSFAQQRLWLLDQLQPGSTSYNLPMVVRLSGALDVEALRRTFQELVRRHESLRTTFQVHDGQPFQVIAPSQDLAWSLTSLDGVSESQRETELRKQVGAEVLRPFDLSQGPLFRVTLVRLTGAEHVLVLAMHHIVSDGWSMDVLVREVGALYSAFAEGRPSPLPELAVQYADYAAWQRGWLKDDALEAQLSWWRQQLEGAPHALDLPTDRARPAVQTFHGATASQVFPKTLEDTVKSLARQEGATPFMVLLAAWQVLLARYSGQQDVSVGTPIAGRNRTELEGLIGFFVNTLVLRAKLDESASFRQVLRQVKETTLGAYAHQEVPFEKLVEELKPERDLSRSPLFQVMFTLQNVSTGSAEALPSGLVLSPVDTDGTTAKFDLNLGMTETGRGLSASLEYNTDLYDAETAQRLLGHLGTLLSGIARDADTSIWELPLLQEEERQQVLKHFAGMPARKHEGPETLHALFAAQAAKTPGAVAVVHEGAALSYAQVEARANQLARHLRTLGVGEESRVGVCVERTEAMVVALLGVLKAGAAYVPLDATYPKERLAYMLEGTGAPVVVTQSSLEGVLPEFTGQRVRLDADAKVLDGYSTSALSESSVPSQLAYVLYTSGSTGRPKGVAVTHASAVAFLKWATATFKAEQLKGVLAATSLNFDLSVFEVFAPLVSGGTVVVAENALALAGLKEAGRVTLLNTVPSAVAELVRSGGIPATVQTVNLAGEALPNRLVQALYGLGQVKEVNNLYGPTEDTTYSTHARVERGAKTEPRIGRPLEGTQAYVLDAKGQPVPVGVPGELYLGGEGLARGYLGQPGLTAERFVPDGFSEKPGARLYRTGDKVRWGRDGALEYLGRMDFQVKVRGFRIELGEVESALGEQPQVRDVVVVVREDAPGDKRLVAYVVAQAGQTADAATLRSALKGRLPEYMVPSAFVVLEALPLNANGKVDRKALPKPEAGAERTRKYVAPRTKTEEALTNLWAQVLGVKQVGIQDSFFELGGHSLLATQAVSRIRTAFNVELPLRALFEAPTVEELALKVESVQKSGHSATMPALVKQVRSDEEPLSFAQQRLWFLDQLQPGSAFYNLPAAVRLSGPLDVEALRRTFDELVRRHESLRTTFQVRDGQPTQVVAPSAKTVLESVDLEALPVDERETEAQRRAQWESQRPFDLSQGPLFRAKLLRLSASDHVLVLVMHHIVSDGWSMGVLVKEVGALYAAFTQGHGSPLSELPVQYADYAAWQRSWLKGDVLEAQLGWWRRQLEGAPPALELPTDKPRPAVQRFRGASHSVALPRALEEQVKALAQQEGVTSFMLLLAAWQVVLARYSGQQDVSVGTPIAGRNQTELEGLIGFFVNTLVLRTKVEGHRSFRQVLAQVREMTLGAYAHQEVPFEKLVEELKPERDLSRTPLFQVSFTLNTAAVGEGQSLPGGLVLRAVETEGATAKFDMTLAMSETGQGLAATLTYNTDLFEEGTAKRLLKHLGALLEEVTARPDTRIAEVALLRGADAQRVLVEWNQTAAEFPREATLHGLFEAQVRKTPEAVAIVGDEGTFSYRQVNEAAEALADSLRAWGVGPEVKVGLALERSAALVMAQVATLKAGGAWVPLDVEYPAERLGFMVEDSGVALVLAHAARAHELPATSARVVHVEDAILTAVRSDSVTRDEVQAPPDADTLAYVIYTSGSTGKPKGVGVGHRAVVNHLHWRQERFPMSGSDAFLAKASSSFDISVWEVWAPLVSGARLVLAKPGGQRDTEYLVKTVAEHGVTHVHFGPAPLGTFLETPGVEGCEGLRYVFCGGEALAAGLHRRFVKKLGAKLVHQYGPTEACIDCVAWETPREAVEVVPLGRPIANTDVYVVDEAGRAVPVGVAGELLVGGEGLARGYLGRSDLTAERFIPDGLSGRAGARLYRTGDKARWREDGTLEYLGRLDFQVKVRGYRIELGEVEAALVAQPGVREAVAVVREDAATGKRLVAYVVAKPGEAVEAQALRSALKQRLPEYLVPSALVVLDALPLNANGKVDRKALPAPEAGLSQAGRYEAPRTATEEVLAALWAQVLGVRQVGARDDFFELGGHSLLATQVVSRIRTAFGVEVPLRALFESPVLHALAERIEAEVAQGAGTKQPPLVARPRTGHEPLSFAQQRLWFLDQLQPGSALYNLPSAVRLTGRLDVAALERTFTELVRRHEALRTTFQGLDGEPIQVIAPTAAKTLRLIDLTGQGTEERRTEARRFAEAEAARPFDLGQGPLFRAALLSVSEEEHVLVLVMHHIVSDGWSMRVLVREVAALYAAYAEGRPSPLPELDVQYADYAAWQRGWLKGEVLETQIAWWRQQLEGAPRAIELPTDHPRPAVQTFQGANTSVMLPKALEEAVSALAREEGATSFMVLLAAWQVVLARYSGQQDISVGTPIAGRNRTELESLIGFFVNTLVLRTKLEDGASFRQVLRQVKETTLGAYAYQEVPFEKLVEELKPERDLSRSPLFQVMFTLQNSAKGPDGSPTGGEGLALREVDTGSGAAKFELSLAMAETGRGLATSLEYNTDLYDAETAQRMLGHLTVLLEGIAKDADTSIWELPLLQQEERQQVLMHFAGAPAQERAGTETVHSLFAVQAAKTPDAVAVVHEGAALTYAQVEARANQLARHLRTLGVGEESRVGVCVERSAEMVVALLGVLKAGAAYVPLDATYPKERLAYMLEGTGAPVVVTQAGLEGVLPEYTGQRVRLDADASVLAAYSEAAVVLTSAEQQLAYVLYTSGSTGRPKGVAVTHASAVAFLKWARGTFKAEQLKGVLAATSLNFDLSVFEVFAPLVSGGTVVVAENALALAGLKEAGRVTLLNTVPSAVAELVRSGGIPATVQTVNLAGEALPNRLVQALYGLGQVKEVNNLYGPTEDTTYSTHARVERGAKTEPRIGRPLEGTQAYVLDAKGRPVPVGVPGELYLGGEGLARGYLGQPGLTAERFVPDGFSEEPGARLYRTGDKVRWGRDGALEYLGRMDFQVKVRGFRIELGEVESALGEQPQVRDVVVVVREDAPGDKRLVAYVVAQAGQTADAATLRSALKGRLPEYMVPSAFVVLEALPLNANGKVDRKALPKPAVGTSAAGKVIAPRDTVELQLVSIWEDLLGMQPISVDADFFELGGHSLLAVRLMTAIRKRLGKGLPLAALFLSPTVERLAMLLRQDAAPSMSPLVTIQPEGSRPPLFCVHPAGGNVLSYVELSRQLGPDQPFYGLRSLGIEGEQEPLDSIEAMATTYVEAVRTVRPEGPYLLAGWSMGGAVAYEMARQLRAAGQTVALLALLDPGSVSQTGGTGTEGEQINQELAALFEEEPASNGPEKSPEAGAPPSRDELLARLLDEAKKAGAVTPDVELKDFRILMRVFELNRKATRQYVPVPHDGDITVFRASRSEDPAPLGRDRGWSALGLGGVKLLELEGDHYSILRAPRVSVLAEELRKRIAEALEDAASK</sequence>
<dbReference type="PANTHER" id="PTHR45527">
    <property type="entry name" value="NONRIBOSOMAL PEPTIDE SYNTHETASE"/>
    <property type="match status" value="1"/>
</dbReference>
<keyword evidence="7" id="KW-1185">Reference proteome</keyword>
<evidence type="ECO:0000259" key="5">
    <source>
        <dbReference type="PROSITE" id="PS50075"/>
    </source>
</evidence>
<dbReference type="Pfam" id="PF00501">
    <property type="entry name" value="AMP-binding"/>
    <property type="match status" value="6"/>
</dbReference>
<dbReference type="EMBL" id="JAAIYO010000015">
    <property type="protein sequence ID" value="MBE4753067.1"/>
    <property type="molecule type" value="Genomic_DNA"/>
</dbReference>
<dbReference type="PROSITE" id="PS50075">
    <property type="entry name" value="CARRIER"/>
    <property type="match status" value="6"/>
</dbReference>
<dbReference type="SMART" id="SM00824">
    <property type="entry name" value="PKS_TE"/>
    <property type="match status" value="1"/>
</dbReference>
<dbReference type="Pfam" id="PF00550">
    <property type="entry name" value="PP-binding"/>
    <property type="match status" value="6"/>
</dbReference>
<keyword evidence="2" id="KW-0596">Phosphopantetheine</keyword>